<dbReference type="InterPro" id="IPR019027">
    <property type="entry name" value="Pilus_biogenesis_CpaD-related"/>
</dbReference>
<dbReference type="RefSeq" id="WP_273686103.1">
    <property type="nucleotide sequence ID" value="NZ_CP117411.1"/>
</dbReference>
<evidence type="ECO:0000313" key="2">
    <source>
        <dbReference type="EMBL" id="WCT72151.1"/>
    </source>
</evidence>
<accession>A0ABY7TFZ3</accession>
<gene>
    <name evidence="2" type="ORF">PQ455_10900</name>
</gene>
<organism evidence="2 3">
    <name type="scientific">Sphingomonas naphthae</name>
    <dbReference type="NCBI Taxonomy" id="1813468"/>
    <lineage>
        <taxon>Bacteria</taxon>
        <taxon>Pseudomonadati</taxon>
        <taxon>Pseudomonadota</taxon>
        <taxon>Alphaproteobacteria</taxon>
        <taxon>Sphingomonadales</taxon>
        <taxon>Sphingomonadaceae</taxon>
        <taxon>Sphingomonas</taxon>
    </lineage>
</organism>
<keyword evidence="2" id="KW-0449">Lipoprotein</keyword>
<dbReference type="Proteomes" id="UP001220395">
    <property type="component" value="Chromosome"/>
</dbReference>
<name>A0ABY7TFZ3_9SPHN</name>
<dbReference type="EMBL" id="CP117411">
    <property type="protein sequence ID" value="WCT72151.1"/>
    <property type="molecule type" value="Genomic_DNA"/>
</dbReference>
<sequence>MKPLPFLLLAGALSLGGCMGTENRGVDSVHVPMVTRTATGAVASVPGCPDWSRPVGTELTSSTTSDYGCATRSNLAAMIADPMDLITPKSSTATDPYVAAKGIKSWRDTPASGSKGLEKVTTGASK</sequence>
<dbReference type="Pfam" id="PF09476">
    <property type="entry name" value="Pilus_CpaD"/>
    <property type="match status" value="1"/>
</dbReference>
<proteinExistence type="predicted"/>
<keyword evidence="3" id="KW-1185">Reference proteome</keyword>
<feature type="region of interest" description="Disordered" evidence="1">
    <location>
        <begin position="106"/>
        <end position="126"/>
    </location>
</feature>
<protein>
    <submittedName>
        <fullName evidence="2">CpaD family pilus assembly lipoprotein</fullName>
    </submittedName>
</protein>
<reference evidence="2 3" key="1">
    <citation type="submission" date="2023-02" db="EMBL/GenBank/DDBJ databases">
        <title>Genome sequence of Sphingomonas naphthae.</title>
        <authorList>
            <person name="Kim S."/>
            <person name="Heo J."/>
            <person name="Kwon S.-W."/>
        </authorList>
    </citation>
    <scope>NUCLEOTIDE SEQUENCE [LARGE SCALE GENOMIC DNA]</scope>
    <source>
        <strain evidence="2 3">KACC 18716</strain>
    </source>
</reference>
<dbReference type="PROSITE" id="PS51257">
    <property type="entry name" value="PROKAR_LIPOPROTEIN"/>
    <property type="match status" value="1"/>
</dbReference>
<evidence type="ECO:0000313" key="3">
    <source>
        <dbReference type="Proteomes" id="UP001220395"/>
    </source>
</evidence>
<evidence type="ECO:0000256" key="1">
    <source>
        <dbReference type="SAM" id="MobiDB-lite"/>
    </source>
</evidence>